<keyword evidence="8" id="KW-1133">Transmembrane helix</keyword>
<dbReference type="SMART" id="SM00744">
    <property type="entry name" value="RINGv"/>
    <property type="match status" value="1"/>
</dbReference>
<evidence type="ECO:0000259" key="10">
    <source>
        <dbReference type="PROSITE" id="PS51292"/>
    </source>
</evidence>
<evidence type="ECO:0000256" key="8">
    <source>
        <dbReference type="ARBA" id="ARBA00022989"/>
    </source>
</evidence>
<evidence type="ECO:0000256" key="1">
    <source>
        <dbReference type="ARBA" id="ARBA00004141"/>
    </source>
</evidence>
<dbReference type="Proteomes" id="UP000887566">
    <property type="component" value="Unplaced"/>
</dbReference>
<feature type="domain" description="RING-CH-type" evidence="10">
    <location>
        <begin position="33"/>
        <end position="108"/>
    </location>
</feature>
<evidence type="ECO:0000313" key="11">
    <source>
        <dbReference type="Proteomes" id="UP000887566"/>
    </source>
</evidence>
<evidence type="ECO:0000256" key="5">
    <source>
        <dbReference type="ARBA" id="ARBA00022771"/>
    </source>
</evidence>
<keyword evidence="9" id="KW-0472">Membrane</keyword>
<dbReference type="AlphaFoldDB" id="A0A914URG5"/>
<keyword evidence="11" id="KW-1185">Reference proteome</keyword>
<dbReference type="GO" id="GO:0016020">
    <property type="term" value="C:membrane"/>
    <property type="evidence" value="ECO:0007669"/>
    <property type="project" value="UniProtKB-SubCell"/>
</dbReference>
<evidence type="ECO:0000256" key="7">
    <source>
        <dbReference type="ARBA" id="ARBA00022833"/>
    </source>
</evidence>
<organism evidence="11 12">
    <name type="scientific">Plectus sambesii</name>
    <dbReference type="NCBI Taxonomy" id="2011161"/>
    <lineage>
        <taxon>Eukaryota</taxon>
        <taxon>Metazoa</taxon>
        <taxon>Ecdysozoa</taxon>
        <taxon>Nematoda</taxon>
        <taxon>Chromadorea</taxon>
        <taxon>Plectida</taxon>
        <taxon>Plectina</taxon>
        <taxon>Plectoidea</taxon>
        <taxon>Plectidae</taxon>
        <taxon>Plectus</taxon>
    </lineage>
</organism>
<evidence type="ECO:0000256" key="2">
    <source>
        <dbReference type="ARBA" id="ARBA00022679"/>
    </source>
</evidence>
<dbReference type="PROSITE" id="PS51292">
    <property type="entry name" value="ZF_RING_CH"/>
    <property type="match status" value="1"/>
</dbReference>
<dbReference type="InterPro" id="IPR011016">
    <property type="entry name" value="Znf_RING-CH"/>
</dbReference>
<evidence type="ECO:0000256" key="3">
    <source>
        <dbReference type="ARBA" id="ARBA00022692"/>
    </source>
</evidence>
<keyword evidence="5" id="KW-0863">Zinc-finger</keyword>
<evidence type="ECO:0000256" key="6">
    <source>
        <dbReference type="ARBA" id="ARBA00022786"/>
    </source>
</evidence>
<keyword evidence="2" id="KW-0808">Transferase</keyword>
<evidence type="ECO:0000256" key="4">
    <source>
        <dbReference type="ARBA" id="ARBA00022723"/>
    </source>
</evidence>
<dbReference type="Pfam" id="PF12906">
    <property type="entry name" value="RINGv"/>
    <property type="match status" value="1"/>
</dbReference>
<dbReference type="GO" id="GO:0004842">
    <property type="term" value="F:ubiquitin-protein transferase activity"/>
    <property type="evidence" value="ECO:0007669"/>
    <property type="project" value="TreeGrafter"/>
</dbReference>
<dbReference type="SUPFAM" id="SSF57850">
    <property type="entry name" value="RING/U-box"/>
    <property type="match status" value="1"/>
</dbReference>
<evidence type="ECO:0000256" key="9">
    <source>
        <dbReference type="ARBA" id="ARBA00023136"/>
    </source>
</evidence>
<dbReference type="CDD" id="cd16495">
    <property type="entry name" value="RING_CH-C4HC3_MARCH"/>
    <property type="match status" value="1"/>
</dbReference>
<keyword evidence="3" id="KW-0812">Transmembrane</keyword>
<dbReference type="GO" id="GO:0016567">
    <property type="term" value="P:protein ubiquitination"/>
    <property type="evidence" value="ECO:0007669"/>
    <property type="project" value="TreeGrafter"/>
</dbReference>
<dbReference type="PANTHER" id="PTHR46065:SF3">
    <property type="entry name" value="FI20425P1"/>
    <property type="match status" value="1"/>
</dbReference>
<proteinExistence type="predicted"/>
<name>A0A914URG5_9BILA</name>
<dbReference type="WBParaSite" id="PSAMB.scaffold1161size35105.g11458.t1">
    <property type="protein sequence ID" value="PSAMB.scaffold1161size35105.g11458.t1"/>
    <property type="gene ID" value="PSAMB.scaffold1161size35105.g11458"/>
</dbReference>
<dbReference type="InterPro" id="IPR013083">
    <property type="entry name" value="Znf_RING/FYVE/PHD"/>
</dbReference>
<keyword evidence="4" id="KW-0479">Metal-binding</keyword>
<protein>
    <submittedName>
        <fullName evidence="12">RING-CH-type domain-containing protein</fullName>
    </submittedName>
</protein>
<dbReference type="GO" id="GO:0008270">
    <property type="term" value="F:zinc ion binding"/>
    <property type="evidence" value="ECO:0007669"/>
    <property type="project" value="UniProtKB-KW"/>
</dbReference>
<sequence length="277" mass="31664">MIDPFIPELGKFITNWLTKKTSAVSHPSPDPADYAAGKRMCRFCFDEEDEDFIDADPEALMRNADDEWLSPCLCSGSMQWVHRRCLEEWFKTVKRNQCQTCKFNFKRQWKIRPVRNWCRPNVALSRSKTMDLAYLRPRRSKPDPLPLDYGDMTPMAASTSASSRFGGLAPPTSLQFDDSTTSDGGMADALTSHQQIISRIAETEAIDLSRLTDRQMQQHKEQFDAEALKKACSAVNVTDDQYRNLIPIDFNAEALLKQTDDARLRAREKVMKSVLKK</sequence>
<keyword evidence="6" id="KW-0833">Ubl conjugation pathway</keyword>
<reference evidence="12" key="1">
    <citation type="submission" date="2022-11" db="UniProtKB">
        <authorList>
            <consortium name="WormBaseParasite"/>
        </authorList>
    </citation>
    <scope>IDENTIFICATION</scope>
</reference>
<dbReference type="PANTHER" id="PTHR46065">
    <property type="entry name" value="E3 UBIQUITIN-PROTEIN LIGASE MARCH 2/3 FAMILY MEMBER"/>
    <property type="match status" value="1"/>
</dbReference>
<comment type="subcellular location">
    <subcellularLocation>
        <location evidence="1">Membrane</location>
        <topology evidence="1">Multi-pass membrane protein</topology>
    </subcellularLocation>
</comment>
<dbReference type="Gene3D" id="3.30.40.10">
    <property type="entry name" value="Zinc/RING finger domain, C3HC4 (zinc finger)"/>
    <property type="match status" value="1"/>
</dbReference>
<accession>A0A914URG5</accession>
<keyword evidence="7" id="KW-0862">Zinc</keyword>
<evidence type="ECO:0000313" key="12">
    <source>
        <dbReference type="WBParaSite" id="PSAMB.scaffold1161size35105.g11458.t1"/>
    </source>
</evidence>